<dbReference type="AlphaFoldDB" id="A0A9P4MCS1"/>
<evidence type="ECO:0000256" key="7">
    <source>
        <dbReference type="RuleBase" id="RU003355"/>
    </source>
</evidence>
<name>A0A9P4MCS1_9PEZI</name>
<dbReference type="InterPro" id="IPR034193">
    <property type="entry name" value="PCSK9_ProteinaseK-like"/>
</dbReference>
<dbReference type="PROSITE" id="PS00136">
    <property type="entry name" value="SUBTILASE_ASP"/>
    <property type="match status" value="1"/>
</dbReference>
<feature type="active site" description="Charge relay system" evidence="6">
    <location>
        <position position="100"/>
    </location>
</feature>
<dbReference type="InterPro" id="IPR022398">
    <property type="entry name" value="Peptidase_S8_His-AS"/>
</dbReference>
<gene>
    <name evidence="10" type="ORF">K461DRAFT_232476</name>
</gene>
<organism evidence="10 11">
    <name type="scientific">Myriangium duriaei CBS 260.36</name>
    <dbReference type="NCBI Taxonomy" id="1168546"/>
    <lineage>
        <taxon>Eukaryota</taxon>
        <taxon>Fungi</taxon>
        <taxon>Dikarya</taxon>
        <taxon>Ascomycota</taxon>
        <taxon>Pezizomycotina</taxon>
        <taxon>Dothideomycetes</taxon>
        <taxon>Dothideomycetidae</taxon>
        <taxon>Myriangiales</taxon>
        <taxon>Myriangiaceae</taxon>
        <taxon>Myriangium</taxon>
    </lineage>
</organism>
<feature type="domain" description="Peptidase S8/S53" evidence="8">
    <location>
        <begin position="98"/>
        <end position="322"/>
    </location>
</feature>
<proteinExistence type="inferred from homology"/>
<feature type="active site" description="Charge relay system" evidence="6">
    <location>
        <position position="289"/>
    </location>
</feature>
<dbReference type="CDD" id="cd04077">
    <property type="entry name" value="Peptidases_S8_PCSK9_ProteinaseK_like"/>
    <property type="match status" value="1"/>
</dbReference>
<evidence type="ECO:0000313" key="10">
    <source>
        <dbReference type="EMBL" id="KAF2149055.1"/>
    </source>
</evidence>
<dbReference type="PROSITE" id="PS00138">
    <property type="entry name" value="SUBTILASE_SER"/>
    <property type="match status" value="1"/>
</dbReference>
<evidence type="ECO:0000256" key="3">
    <source>
        <dbReference type="ARBA" id="ARBA00022729"/>
    </source>
</evidence>
<dbReference type="InterPro" id="IPR023827">
    <property type="entry name" value="Peptidase_S8_Asp-AS"/>
</dbReference>
<dbReference type="InterPro" id="IPR050131">
    <property type="entry name" value="Peptidase_S8_subtilisin-like"/>
</dbReference>
<reference evidence="10" key="1">
    <citation type="journal article" date="2020" name="Stud. Mycol.">
        <title>101 Dothideomycetes genomes: a test case for predicting lifestyles and emergence of pathogens.</title>
        <authorList>
            <person name="Haridas S."/>
            <person name="Albert R."/>
            <person name="Binder M."/>
            <person name="Bloem J."/>
            <person name="Labutti K."/>
            <person name="Salamov A."/>
            <person name="Andreopoulos B."/>
            <person name="Baker S."/>
            <person name="Barry K."/>
            <person name="Bills G."/>
            <person name="Bluhm B."/>
            <person name="Cannon C."/>
            <person name="Castanera R."/>
            <person name="Culley D."/>
            <person name="Daum C."/>
            <person name="Ezra D."/>
            <person name="Gonzalez J."/>
            <person name="Henrissat B."/>
            <person name="Kuo A."/>
            <person name="Liang C."/>
            <person name="Lipzen A."/>
            <person name="Lutzoni F."/>
            <person name="Magnuson J."/>
            <person name="Mondo S."/>
            <person name="Nolan M."/>
            <person name="Ohm R."/>
            <person name="Pangilinan J."/>
            <person name="Park H.-J."/>
            <person name="Ramirez L."/>
            <person name="Alfaro M."/>
            <person name="Sun H."/>
            <person name="Tritt A."/>
            <person name="Yoshinaga Y."/>
            <person name="Zwiers L.-H."/>
            <person name="Turgeon B."/>
            <person name="Goodwin S."/>
            <person name="Spatafora J."/>
            <person name="Crous P."/>
            <person name="Grigoriev I."/>
        </authorList>
    </citation>
    <scope>NUCLEOTIDE SEQUENCE</scope>
    <source>
        <strain evidence="10">CBS 260.36</strain>
    </source>
</reference>
<dbReference type="FunFam" id="3.40.50.200:FF:000007">
    <property type="entry name" value="Subtilisin-like serine protease"/>
    <property type="match status" value="1"/>
</dbReference>
<dbReference type="InterPro" id="IPR000209">
    <property type="entry name" value="Peptidase_S8/S53_dom"/>
</dbReference>
<comment type="caution">
    <text evidence="10">The sequence shown here is derived from an EMBL/GenBank/DDBJ whole genome shotgun (WGS) entry which is preliminary data.</text>
</comment>
<feature type="active site" description="Charge relay system" evidence="6">
    <location>
        <position position="132"/>
    </location>
</feature>
<dbReference type="InterPro" id="IPR023828">
    <property type="entry name" value="Peptidase_S8_Ser-AS"/>
</dbReference>
<keyword evidence="2 6" id="KW-0645">Protease</keyword>
<dbReference type="Gene3D" id="3.40.50.200">
    <property type="entry name" value="Peptidase S8/S53 domain"/>
    <property type="match status" value="1"/>
</dbReference>
<dbReference type="PANTHER" id="PTHR43806">
    <property type="entry name" value="PEPTIDASE S8"/>
    <property type="match status" value="1"/>
</dbReference>
<keyword evidence="3" id="KW-0732">Signal</keyword>
<evidence type="ECO:0000256" key="5">
    <source>
        <dbReference type="ARBA" id="ARBA00022825"/>
    </source>
</evidence>
<dbReference type="InterPro" id="IPR036852">
    <property type="entry name" value="Peptidase_S8/S53_dom_sf"/>
</dbReference>
<accession>A0A9P4MCS1</accession>
<evidence type="ECO:0000313" key="11">
    <source>
        <dbReference type="Proteomes" id="UP000799439"/>
    </source>
</evidence>
<dbReference type="Pfam" id="PF00082">
    <property type="entry name" value="Peptidase_S8"/>
    <property type="match status" value="1"/>
</dbReference>
<dbReference type="InterPro" id="IPR010259">
    <property type="entry name" value="S8pro/Inhibitor_I9"/>
</dbReference>
<evidence type="ECO:0000256" key="1">
    <source>
        <dbReference type="ARBA" id="ARBA00011073"/>
    </source>
</evidence>
<dbReference type="EMBL" id="ML996092">
    <property type="protein sequence ID" value="KAF2149055.1"/>
    <property type="molecule type" value="Genomic_DNA"/>
</dbReference>
<dbReference type="PRINTS" id="PR00723">
    <property type="entry name" value="SUBTILISIN"/>
</dbReference>
<dbReference type="Proteomes" id="UP000799439">
    <property type="component" value="Unassembled WGS sequence"/>
</dbReference>
<dbReference type="GO" id="GO:0006508">
    <property type="term" value="P:proteolysis"/>
    <property type="evidence" value="ECO:0007669"/>
    <property type="project" value="UniProtKB-KW"/>
</dbReference>
<comment type="similarity">
    <text evidence="1 6 7">Belongs to the peptidase S8 family.</text>
</comment>
<evidence type="ECO:0000256" key="6">
    <source>
        <dbReference type="PROSITE-ProRule" id="PRU01240"/>
    </source>
</evidence>
<dbReference type="SUPFAM" id="SSF52743">
    <property type="entry name" value="Subtilisin-like"/>
    <property type="match status" value="1"/>
</dbReference>
<dbReference type="Pfam" id="PF05922">
    <property type="entry name" value="Inhibitor_I9"/>
    <property type="match status" value="1"/>
</dbReference>
<keyword evidence="4 6" id="KW-0378">Hydrolase</keyword>
<feature type="domain" description="Inhibitor I9" evidence="9">
    <location>
        <begin position="12"/>
        <end position="54"/>
    </location>
</feature>
<sequence length="344" mass="36504">MRFLDALIAKLGQKFKGVTRRYSISEWNGYAGHFEPAVIEQLKANANVQSVDSDCCRKSLVQQKKASWGLQYISHKKKSTDGLYIYDKSAGEKTWAYVVDTGILTSHKEFEGRASLGYNAEKGTKFIDKVGHGTFVAGIVGGQTYGVAKKCNLIAVKVFDTISSTDSILLDGYTWAVNDIVKKKRQGKAVINVSVGSAYKDGAMDGAVDMAFKKGITTVVAAGNDGKDASEVSPAGAKGAFTVSAADENYVTARGSNTGASVAMFAPGVRITSAFKTGKKATATKSGTSFAAPFVAGLVVYLKAMKPLPNADRTKKELLRIALPSLIKDPNGSANMFAYNGNGA</sequence>
<dbReference type="PROSITE" id="PS00137">
    <property type="entry name" value="SUBTILASE_HIS"/>
    <property type="match status" value="1"/>
</dbReference>
<evidence type="ECO:0000256" key="2">
    <source>
        <dbReference type="ARBA" id="ARBA00022670"/>
    </source>
</evidence>
<dbReference type="GO" id="GO:0005576">
    <property type="term" value="C:extracellular region"/>
    <property type="evidence" value="ECO:0007669"/>
    <property type="project" value="UniProtKB-ARBA"/>
</dbReference>
<dbReference type="GO" id="GO:0004252">
    <property type="term" value="F:serine-type endopeptidase activity"/>
    <property type="evidence" value="ECO:0007669"/>
    <property type="project" value="UniProtKB-UniRule"/>
</dbReference>
<protein>
    <submittedName>
        <fullName evidence="10">Alkaline protease</fullName>
    </submittedName>
</protein>
<keyword evidence="5 6" id="KW-0720">Serine protease</keyword>
<dbReference type="PROSITE" id="PS51892">
    <property type="entry name" value="SUBTILASE"/>
    <property type="match status" value="1"/>
</dbReference>
<keyword evidence="11" id="KW-1185">Reference proteome</keyword>
<evidence type="ECO:0000259" key="8">
    <source>
        <dbReference type="Pfam" id="PF00082"/>
    </source>
</evidence>
<evidence type="ECO:0000259" key="9">
    <source>
        <dbReference type="Pfam" id="PF05922"/>
    </source>
</evidence>
<dbReference type="InterPro" id="IPR015500">
    <property type="entry name" value="Peptidase_S8_subtilisin-rel"/>
</dbReference>
<evidence type="ECO:0000256" key="4">
    <source>
        <dbReference type="ARBA" id="ARBA00022801"/>
    </source>
</evidence>
<dbReference type="OrthoDB" id="206201at2759"/>
<dbReference type="PANTHER" id="PTHR43806:SF58">
    <property type="entry name" value="ALKALINE PROTEASE 1-RELATED"/>
    <property type="match status" value="1"/>
</dbReference>